<accession>A0A0L0FRJ2</accession>
<dbReference type="SUPFAM" id="SSF81606">
    <property type="entry name" value="PP2C-like"/>
    <property type="match status" value="1"/>
</dbReference>
<dbReference type="Gene3D" id="3.60.40.10">
    <property type="entry name" value="PPM-type phosphatase domain"/>
    <property type="match status" value="1"/>
</dbReference>
<keyword evidence="4" id="KW-1185">Reference proteome</keyword>
<dbReference type="GeneID" id="25909504"/>
<feature type="compositionally biased region" description="Basic and acidic residues" evidence="1">
    <location>
        <begin position="8"/>
        <end position="18"/>
    </location>
</feature>
<evidence type="ECO:0000313" key="3">
    <source>
        <dbReference type="EMBL" id="KNC78583.1"/>
    </source>
</evidence>
<dbReference type="Pfam" id="PF00481">
    <property type="entry name" value="PP2C"/>
    <property type="match status" value="1"/>
</dbReference>
<reference evidence="3 4" key="1">
    <citation type="submission" date="2011-02" db="EMBL/GenBank/DDBJ databases">
        <title>The Genome Sequence of Sphaeroforma arctica JP610.</title>
        <authorList>
            <consortium name="The Broad Institute Genome Sequencing Platform"/>
            <person name="Russ C."/>
            <person name="Cuomo C."/>
            <person name="Young S.K."/>
            <person name="Zeng Q."/>
            <person name="Gargeya S."/>
            <person name="Alvarado L."/>
            <person name="Berlin A."/>
            <person name="Chapman S.B."/>
            <person name="Chen Z."/>
            <person name="Freedman E."/>
            <person name="Gellesch M."/>
            <person name="Goldberg J."/>
            <person name="Griggs A."/>
            <person name="Gujja S."/>
            <person name="Heilman E."/>
            <person name="Heiman D."/>
            <person name="Howarth C."/>
            <person name="Mehta T."/>
            <person name="Neiman D."/>
            <person name="Pearson M."/>
            <person name="Roberts A."/>
            <person name="Saif S."/>
            <person name="Shea T."/>
            <person name="Shenoy N."/>
            <person name="Sisk P."/>
            <person name="Stolte C."/>
            <person name="Sykes S."/>
            <person name="White J."/>
            <person name="Yandava C."/>
            <person name="Burger G."/>
            <person name="Gray M.W."/>
            <person name="Holland P.W.H."/>
            <person name="King N."/>
            <person name="Lang F.B.F."/>
            <person name="Roger A.J."/>
            <person name="Ruiz-Trillo I."/>
            <person name="Haas B."/>
            <person name="Nusbaum C."/>
            <person name="Birren B."/>
        </authorList>
    </citation>
    <scope>NUCLEOTIDE SEQUENCE [LARGE SCALE GENOMIC DNA]</scope>
    <source>
        <strain evidence="3 4">JP610</strain>
    </source>
</reference>
<feature type="region of interest" description="Disordered" evidence="1">
    <location>
        <begin position="1"/>
        <end position="23"/>
    </location>
</feature>
<dbReference type="RefSeq" id="XP_014152485.1">
    <property type="nucleotide sequence ID" value="XM_014297010.1"/>
</dbReference>
<proteinExistence type="predicted"/>
<protein>
    <recommendedName>
        <fullName evidence="2">PPM-type phosphatase domain-containing protein</fullName>
    </recommendedName>
</protein>
<feature type="compositionally biased region" description="Polar residues" evidence="1">
    <location>
        <begin position="235"/>
        <end position="248"/>
    </location>
</feature>
<organism evidence="3 4">
    <name type="scientific">Sphaeroforma arctica JP610</name>
    <dbReference type="NCBI Taxonomy" id="667725"/>
    <lineage>
        <taxon>Eukaryota</taxon>
        <taxon>Ichthyosporea</taxon>
        <taxon>Ichthyophonida</taxon>
        <taxon>Sphaeroforma</taxon>
    </lineage>
</organism>
<evidence type="ECO:0000256" key="1">
    <source>
        <dbReference type="SAM" id="MobiDB-lite"/>
    </source>
</evidence>
<feature type="compositionally biased region" description="Basic and acidic residues" evidence="1">
    <location>
        <begin position="307"/>
        <end position="320"/>
    </location>
</feature>
<evidence type="ECO:0000259" key="2">
    <source>
        <dbReference type="Pfam" id="PF00481"/>
    </source>
</evidence>
<dbReference type="InterPro" id="IPR001932">
    <property type="entry name" value="PPM-type_phosphatase-like_dom"/>
</dbReference>
<name>A0A0L0FRJ2_9EUKA</name>
<dbReference type="Proteomes" id="UP000054560">
    <property type="component" value="Unassembled WGS sequence"/>
</dbReference>
<feature type="compositionally biased region" description="Polar residues" evidence="1">
    <location>
        <begin position="209"/>
        <end position="221"/>
    </location>
</feature>
<dbReference type="EMBL" id="KQ242464">
    <property type="protein sequence ID" value="KNC78583.1"/>
    <property type="molecule type" value="Genomic_DNA"/>
</dbReference>
<feature type="region of interest" description="Disordered" evidence="1">
    <location>
        <begin position="209"/>
        <end position="329"/>
    </location>
</feature>
<evidence type="ECO:0000313" key="4">
    <source>
        <dbReference type="Proteomes" id="UP000054560"/>
    </source>
</evidence>
<dbReference type="AlphaFoldDB" id="A0A0L0FRJ2"/>
<feature type="domain" description="PPM-type phosphatase" evidence="2">
    <location>
        <begin position="30"/>
        <end position="158"/>
    </location>
</feature>
<gene>
    <name evidence="3" type="ORF">SARC_09000</name>
</gene>
<sequence>ALWTAFRKSKEKEHDSQTKPKSKGFLSDLKASLFSNDSFAPVSKLLNAAHTADSPDERDRVVREAGGYFAEDKLAGLFTRTRCIGNPKFKQKYRGLSCIPEVAVFDTRTSATDVYITLGCASVFEVMSVDELGEDLRNQRLGSQDPSMIAEHMARRIVGAHHTDEDVSLIVLHFNAAGNVLPPPLPLPPPVARSSLAVHGLLSPQTSADVSAEQAYTTQQLALAESEPKDVSDANPDTPTHATYTHSGTVPEHGSGQEEPHRRSKGRVRYKHTESYGDTNTKPAAGGASVSGKRQLVRANTSGSGGGEDREGQAHTRGEICTHTGDTPATATATATVTGTGHVQARQPAPVRHSIACECTRADCEEQQADPITPRVGGQK</sequence>
<dbReference type="InterPro" id="IPR036457">
    <property type="entry name" value="PPM-type-like_dom_sf"/>
</dbReference>
<feature type="non-terminal residue" evidence="3">
    <location>
        <position position="1"/>
    </location>
</feature>